<keyword evidence="6" id="KW-1185">Reference proteome</keyword>
<dbReference type="InterPro" id="IPR055066">
    <property type="entry name" value="AASDHPPT_N"/>
</dbReference>
<gene>
    <name evidence="5" type="ORF">BDN70DRAFT_988897</name>
</gene>
<evidence type="ECO:0000313" key="5">
    <source>
        <dbReference type="EMBL" id="KAF9485383.1"/>
    </source>
</evidence>
<dbReference type="GO" id="GO:0000287">
    <property type="term" value="F:magnesium ion binding"/>
    <property type="evidence" value="ECO:0007669"/>
    <property type="project" value="InterPro"/>
</dbReference>
<dbReference type="PANTHER" id="PTHR12215:SF10">
    <property type="entry name" value="L-AMINOADIPATE-SEMIALDEHYDE DEHYDROGENASE-PHOSPHOPANTETHEINYL TRANSFERASE"/>
    <property type="match status" value="1"/>
</dbReference>
<name>A0A9P5ZDY8_9AGAR</name>
<evidence type="ECO:0000256" key="1">
    <source>
        <dbReference type="ARBA" id="ARBA00013172"/>
    </source>
</evidence>
<dbReference type="EC" id="2.7.8.7" evidence="1"/>
<evidence type="ECO:0000256" key="2">
    <source>
        <dbReference type="ARBA" id="ARBA00022679"/>
    </source>
</evidence>
<feature type="domain" description="4'-phosphopantetheinyl transferase" evidence="3">
    <location>
        <begin position="113"/>
        <end position="192"/>
    </location>
</feature>
<feature type="domain" description="4'-phosphopantetheinyl transferase N-terminal" evidence="4">
    <location>
        <begin position="16"/>
        <end position="101"/>
    </location>
</feature>
<dbReference type="Proteomes" id="UP000807469">
    <property type="component" value="Unassembled WGS sequence"/>
</dbReference>
<dbReference type="EMBL" id="MU155136">
    <property type="protein sequence ID" value="KAF9485383.1"/>
    <property type="molecule type" value="Genomic_DNA"/>
</dbReference>
<sequence>MRVEAVIYTPSSFSDELYLKALSLVDEESRTRIKKFYHRVDSCRTLIGRLLVRVMLKERGVSPLQTTFARTTAGKPFIANQILEPPIAYNITHDNNLVAMVVAPGTHNPPAFSIGIDVMKLRIPGRETLRSFINTVGDQLTILEHQLLRPLVSEDELLKRFFWMWTLKEAYTKALGLGLGFDFSRIEFDVINKIVKVDGNIPEGWRFNMFMINDGEDAYEGVVAEYVGGIPTEVIEGDSKDWLRVYDAVAFTESAINMLKHSGNPTQ</sequence>
<dbReference type="SUPFAM" id="SSF56214">
    <property type="entry name" value="4'-phosphopantetheinyl transferase"/>
    <property type="match status" value="2"/>
</dbReference>
<protein>
    <recommendedName>
        <fullName evidence="1">holo-[acyl-carrier-protein] synthase</fullName>
        <ecNumber evidence="1">2.7.8.7</ecNumber>
    </recommendedName>
</protein>
<dbReference type="InterPro" id="IPR008278">
    <property type="entry name" value="4-PPantetheinyl_Trfase_dom"/>
</dbReference>
<proteinExistence type="predicted"/>
<dbReference type="AlphaFoldDB" id="A0A9P5ZDY8"/>
<dbReference type="InterPro" id="IPR037143">
    <property type="entry name" value="4-PPantetheinyl_Trfase_dom_sf"/>
</dbReference>
<dbReference type="Gene3D" id="3.90.470.20">
    <property type="entry name" value="4'-phosphopantetheinyl transferase domain"/>
    <property type="match status" value="2"/>
</dbReference>
<dbReference type="GO" id="GO:0005829">
    <property type="term" value="C:cytosol"/>
    <property type="evidence" value="ECO:0007669"/>
    <property type="project" value="TreeGrafter"/>
</dbReference>
<dbReference type="InterPro" id="IPR050559">
    <property type="entry name" value="P-Pant_transferase_sf"/>
</dbReference>
<accession>A0A9P5ZDY8</accession>
<dbReference type="Pfam" id="PF22624">
    <property type="entry name" value="AASDHPPT_N"/>
    <property type="match status" value="1"/>
</dbReference>
<dbReference type="OrthoDB" id="26719at2759"/>
<dbReference type="GO" id="GO:0019878">
    <property type="term" value="P:lysine biosynthetic process via aminoadipic acid"/>
    <property type="evidence" value="ECO:0007669"/>
    <property type="project" value="TreeGrafter"/>
</dbReference>
<keyword evidence="2 5" id="KW-0808">Transferase</keyword>
<dbReference type="GO" id="GO:0008897">
    <property type="term" value="F:holo-[acyl-carrier-protein] synthase activity"/>
    <property type="evidence" value="ECO:0007669"/>
    <property type="project" value="UniProtKB-EC"/>
</dbReference>
<evidence type="ECO:0000313" key="6">
    <source>
        <dbReference type="Proteomes" id="UP000807469"/>
    </source>
</evidence>
<organism evidence="5 6">
    <name type="scientific">Pholiota conissans</name>
    <dbReference type="NCBI Taxonomy" id="109636"/>
    <lineage>
        <taxon>Eukaryota</taxon>
        <taxon>Fungi</taxon>
        <taxon>Dikarya</taxon>
        <taxon>Basidiomycota</taxon>
        <taxon>Agaricomycotina</taxon>
        <taxon>Agaricomycetes</taxon>
        <taxon>Agaricomycetidae</taxon>
        <taxon>Agaricales</taxon>
        <taxon>Agaricineae</taxon>
        <taxon>Strophariaceae</taxon>
        <taxon>Pholiota</taxon>
    </lineage>
</organism>
<comment type="caution">
    <text evidence="5">The sequence shown here is derived from an EMBL/GenBank/DDBJ whole genome shotgun (WGS) entry which is preliminary data.</text>
</comment>
<evidence type="ECO:0000259" key="3">
    <source>
        <dbReference type="Pfam" id="PF01648"/>
    </source>
</evidence>
<dbReference type="Pfam" id="PF01648">
    <property type="entry name" value="ACPS"/>
    <property type="match status" value="1"/>
</dbReference>
<dbReference type="PANTHER" id="PTHR12215">
    <property type="entry name" value="PHOSPHOPANTETHEINE TRANSFERASE"/>
    <property type="match status" value="1"/>
</dbReference>
<evidence type="ECO:0000259" key="4">
    <source>
        <dbReference type="Pfam" id="PF22624"/>
    </source>
</evidence>
<reference evidence="5" key="1">
    <citation type="submission" date="2020-11" db="EMBL/GenBank/DDBJ databases">
        <authorList>
            <consortium name="DOE Joint Genome Institute"/>
            <person name="Ahrendt S."/>
            <person name="Riley R."/>
            <person name="Andreopoulos W."/>
            <person name="Labutti K."/>
            <person name="Pangilinan J."/>
            <person name="Ruiz-Duenas F.J."/>
            <person name="Barrasa J.M."/>
            <person name="Sanchez-Garcia M."/>
            <person name="Camarero S."/>
            <person name="Miyauchi S."/>
            <person name="Serrano A."/>
            <person name="Linde D."/>
            <person name="Babiker R."/>
            <person name="Drula E."/>
            <person name="Ayuso-Fernandez I."/>
            <person name="Pacheco R."/>
            <person name="Padilla G."/>
            <person name="Ferreira P."/>
            <person name="Barriuso J."/>
            <person name="Kellner H."/>
            <person name="Castanera R."/>
            <person name="Alfaro M."/>
            <person name="Ramirez L."/>
            <person name="Pisabarro A.G."/>
            <person name="Kuo A."/>
            <person name="Tritt A."/>
            <person name="Lipzen A."/>
            <person name="He G."/>
            <person name="Yan M."/>
            <person name="Ng V."/>
            <person name="Cullen D."/>
            <person name="Martin F."/>
            <person name="Rosso M.-N."/>
            <person name="Henrissat B."/>
            <person name="Hibbett D."/>
            <person name="Martinez A.T."/>
            <person name="Grigoriev I.V."/>
        </authorList>
    </citation>
    <scope>NUCLEOTIDE SEQUENCE</scope>
    <source>
        <strain evidence="5">CIRM-BRFM 674</strain>
    </source>
</reference>